<gene>
    <name evidence="9" type="ORF">BAA01_16255</name>
</gene>
<comment type="subcellular location">
    <subcellularLocation>
        <location evidence="1 7">Cell membrane</location>
        <topology evidence="1 7">Multi-pass membrane protein</topology>
    </subcellularLocation>
</comment>
<dbReference type="PANTHER" id="PTHR30151">
    <property type="entry name" value="ALKANE SULFONATE ABC TRANSPORTER-RELATED, MEMBRANE SUBUNIT"/>
    <property type="match status" value="1"/>
</dbReference>
<organism evidence="9 10">
    <name type="scientific">Bacillus thermozeamaize</name>
    <dbReference type="NCBI Taxonomy" id="230954"/>
    <lineage>
        <taxon>Bacteria</taxon>
        <taxon>Bacillati</taxon>
        <taxon>Bacillota</taxon>
        <taxon>Bacilli</taxon>
        <taxon>Bacillales</taxon>
        <taxon>Bacillaceae</taxon>
        <taxon>Bacillus</taxon>
    </lineage>
</organism>
<dbReference type="InterPro" id="IPR035906">
    <property type="entry name" value="MetI-like_sf"/>
</dbReference>
<dbReference type="GO" id="GO:0005886">
    <property type="term" value="C:plasma membrane"/>
    <property type="evidence" value="ECO:0007669"/>
    <property type="project" value="UniProtKB-SubCell"/>
</dbReference>
<keyword evidence="4 7" id="KW-0812">Transmembrane</keyword>
<dbReference type="InterPro" id="IPR000515">
    <property type="entry name" value="MetI-like"/>
</dbReference>
<name>A0A1Y3PSS3_9BACI</name>
<dbReference type="Pfam" id="PF00528">
    <property type="entry name" value="BPD_transp_1"/>
    <property type="match status" value="1"/>
</dbReference>
<proteinExistence type="inferred from homology"/>
<feature type="transmembrane region" description="Helical" evidence="7">
    <location>
        <begin position="216"/>
        <end position="234"/>
    </location>
</feature>
<evidence type="ECO:0000256" key="2">
    <source>
        <dbReference type="ARBA" id="ARBA00022448"/>
    </source>
</evidence>
<dbReference type="PANTHER" id="PTHR30151:SF20">
    <property type="entry name" value="ABC TRANSPORTER PERMEASE PROTEIN HI_0355-RELATED"/>
    <property type="match status" value="1"/>
</dbReference>
<accession>A0A1Y3PSS3</accession>
<feature type="domain" description="ABC transmembrane type-1" evidence="8">
    <location>
        <begin position="54"/>
        <end position="235"/>
    </location>
</feature>
<feature type="transmembrane region" description="Helical" evidence="7">
    <location>
        <begin position="92"/>
        <end position="114"/>
    </location>
</feature>
<evidence type="ECO:0000256" key="4">
    <source>
        <dbReference type="ARBA" id="ARBA00022692"/>
    </source>
</evidence>
<feature type="transmembrane region" description="Helical" evidence="7">
    <location>
        <begin position="62"/>
        <end position="80"/>
    </location>
</feature>
<dbReference type="AlphaFoldDB" id="A0A1Y3PSS3"/>
<dbReference type="Proteomes" id="UP000196475">
    <property type="component" value="Unassembled WGS sequence"/>
</dbReference>
<evidence type="ECO:0000256" key="3">
    <source>
        <dbReference type="ARBA" id="ARBA00022475"/>
    </source>
</evidence>
<protein>
    <submittedName>
        <fullName evidence="9">ABC transporter permease</fullName>
    </submittedName>
</protein>
<evidence type="ECO:0000313" key="9">
    <source>
        <dbReference type="EMBL" id="OUM90415.1"/>
    </source>
</evidence>
<dbReference type="Gene3D" id="1.10.3720.10">
    <property type="entry name" value="MetI-like"/>
    <property type="match status" value="1"/>
</dbReference>
<evidence type="ECO:0000259" key="8">
    <source>
        <dbReference type="PROSITE" id="PS50928"/>
    </source>
</evidence>
<dbReference type="SUPFAM" id="SSF161098">
    <property type="entry name" value="MetI-like"/>
    <property type="match status" value="1"/>
</dbReference>
<feature type="transmembrane region" description="Helical" evidence="7">
    <location>
        <begin position="120"/>
        <end position="139"/>
    </location>
</feature>
<evidence type="ECO:0000256" key="7">
    <source>
        <dbReference type="RuleBase" id="RU363032"/>
    </source>
</evidence>
<dbReference type="GO" id="GO:0055085">
    <property type="term" value="P:transmembrane transport"/>
    <property type="evidence" value="ECO:0007669"/>
    <property type="project" value="InterPro"/>
</dbReference>
<comment type="caution">
    <text evidence="9">The sequence shown here is derived from an EMBL/GenBank/DDBJ whole genome shotgun (WGS) entry which is preliminary data.</text>
</comment>
<feature type="transmembrane region" description="Helical" evidence="7">
    <location>
        <begin position="183"/>
        <end position="204"/>
    </location>
</feature>
<dbReference type="PROSITE" id="PS50928">
    <property type="entry name" value="ABC_TM1"/>
    <property type="match status" value="1"/>
</dbReference>
<keyword evidence="3" id="KW-1003">Cell membrane</keyword>
<comment type="similarity">
    <text evidence="7">Belongs to the binding-protein-dependent transport system permease family.</text>
</comment>
<keyword evidence="5 7" id="KW-1133">Transmembrane helix</keyword>
<evidence type="ECO:0000256" key="5">
    <source>
        <dbReference type="ARBA" id="ARBA00022989"/>
    </source>
</evidence>
<evidence type="ECO:0000313" key="10">
    <source>
        <dbReference type="Proteomes" id="UP000196475"/>
    </source>
</evidence>
<keyword evidence="2 7" id="KW-0813">Transport</keyword>
<reference evidence="10" key="1">
    <citation type="submission" date="2016-06" db="EMBL/GenBank/DDBJ databases">
        <authorList>
            <person name="Nascimento L."/>
            <person name="Pereira R.V."/>
            <person name="Martins L.F."/>
            <person name="Quaggio R.B."/>
            <person name="Silva A.M."/>
            <person name="Setubal J.C."/>
        </authorList>
    </citation>
    <scope>NUCLEOTIDE SEQUENCE [LARGE SCALE GENOMIC DNA]</scope>
</reference>
<dbReference type="EMBL" id="LZRT01000019">
    <property type="protein sequence ID" value="OUM90415.1"/>
    <property type="molecule type" value="Genomic_DNA"/>
</dbReference>
<keyword evidence="6 7" id="KW-0472">Membrane</keyword>
<evidence type="ECO:0000256" key="1">
    <source>
        <dbReference type="ARBA" id="ARBA00004651"/>
    </source>
</evidence>
<dbReference type="CDD" id="cd06261">
    <property type="entry name" value="TM_PBP2"/>
    <property type="match status" value="1"/>
</dbReference>
<sequence length="249" mass="27894">MKMVLGRLIILAAVLLLWQLSSGTIIDSFFISKPTEIFFRLYQWTISGELFHHLAITMEETVLGFIIGAIAGGIVGFILGRMKTLADICEPYIMAIYSLPKVALAPLFILWFGIEIQMKIVLAAVIVFFLVFFNTFAGVRNVDQELIDVIRLMGASERHLLQKVVLPSALTWIFVGLKISVPYALIGAIVGEVVASNRGIGYLIQYSSSRFDTAGVFAGLFVLMIVSTLLNSLIEFYERKFMRWKNVQQ</sequence>
<evidence type="ECO:0000256" key="6">
    <source>
        <dbReference type="ARBA" id="ARBA00023136"/>
    </source>
</evidence>